<dbReference type="AlphaFoldDB" id="X1L3J3"/>
<reference evidence="1" key="1">
    <citation type="journal article" date="2014" name="Front. Microbiol.">
        <title>High frequency of phylogenetically diverse reductive dehalogenase-homologous genes in deep subseafloor sedimentary metagenomes.</title>
        <authorList>
            <person name="Kawai M."/>
            <person name="Futagami T."/>
            <person name="Toyoda A."/>
            <person name="Takaki Y."/>
            <person name="Nishi S."/>
            <person name="Hori S."/>
            <person name="Arai W."/>
            <person name="Tsubouchi T."/>
            <person name="Morono Y."/>
            <person name="Uchiyama I."/>
            <person name="Ito T."/>
            <person name="Fujiyama A."/>
            <person name="Inagaki F."/>
            <person name="Takami H."/>
        </authorList>
    </citation>
    <scope>NUCLEOTIDE SEQUENCE</scope>
    <source>
        <strain evidence="1">Expedition CK06-06</strain>
    </source>
</reference>
<sequence length="56" mass="6484">MANNNRECIGCPYNTPKTQGGYGKTCNGYTMEEEGRCPEWRINEIREKKEKAVKEK</sequence>
<protein>
    <submittedName>
        <fullName evidence="1">Uncharacterized protein</fullName>
    </submittedName>
</protein>
<gene>
    <name evidence="1" type="ORF">S06H3_22364</name>
</gene>
<name>X1L3J3_9ZZZZ</name>
<dbReference type="EMBL" id="BARV01011940">
    <property type="protein sequence ID" value="GAI13922.1"/>
    <property type="molecule type" value="Genomic_DNA"/>
</dbReference>
<evidence type="ECO:0000313" key="1">
    <source>
        <dbReference type="EMBL" id="GAI13922.1"/>
    </source>
</evidence>
<comment type="caution">
    <text evidence="1">The sequence shown here is derived from an EMBL/GenBank/DDBJ whole genome shotgun (WGS) entry which is preliminary data.</text>
</comment>
<accession>X1L3J3</accession>
<proteinExistence type="predicted"/>
<organism evidence="1">
    <name type="scientific">marine sediment metagenome</name>
    <dbReference type="NCBI Taxonomy" id="412755"/>
    <lineage>
        <taxon>unclassified sequences</taxon>
        <taxon>metagenomes</taxon>
        <taxon>ecological metagenomes</taxon>
    </lineage>
</organism>